<comment type="caution">
    <text evidence="2">The sequence shown here is derived from an EMBL/GenBank/DDBJ whole genome shotgun (WGS) entry which is preliminary data.</text>
</comment>
<gene>
    <name evidence="2" type="ORF">AVEN_21153_1</name>
</gene>
<organism evidence="2 3">
    <name type="scientific">Araneus ventricosus</name>
    <name type="common">Orbweaver spider</name>
    <name type="synonym">Epeira ventricosa</name>
    <dbReference type="NCBI Taxonomy" id="182803"/>
    <lineage>
        <taxon>Eukaryota</taxon>
        <taxon>Metazoa</taxon>
        <taxon>Ecdysozoa</taxon>
        <taxon>Arthropoda</taxon>
        <taxon>Chelicerata</taxon>
        <taxon>Arachnida</taxon>
        <taxon>Araneae</taxon>
        <taxon>Araneomorphae</taxon>
        <taxon>Entelegynae</taxon>
        <taxon>Araneoidea</taxon>
        <taxon>Araneidae</taxon>
        <taxon>Araneus</taxon>
    </lineage>
</organism>
<dbReference type="Proteomes" id="UP000499080">
    <property type="component" value="Unassembled WGS sequence"/>
</dbReference>
<dbReference type="EMBL" id="BGPR01002469">
    <property type="protein sequence ID" value="GBM74002.1"/>
    <property type="molecule type" value="Genomic_DNA"/>
</dbReference>
<evidence type="ECO:0000313" key="3">
    <source>
        <dbReference type="Proteomes" id="UP000499080"/>
    </source>
</evidence>
<feature type="region of interest" description="Disordered" evidence="1">
    <location>
        <begin position="90"/>
        <end position="114"/>
    </location>
</feature>
<accession>A0A4Y2I9A4</accession>
<sequence length="175" mass="19827">MDINSLASHAIMSEPYKILGSKVRSKPRLTHDQRLLAKKLPQALPSAISSSCPISTTSAPAPLTISHHQEDNSNPRNLRRSCQRRRQHYPYFPVLPAPNDSTAGNSNPESKSMRELLSTKLNSTNEKIKIKSYRKIRNKGLAVYCGNEEEIQKLIDKIQKSDELKEKIVRKEPKK</sequence>
<dbReference type="AlphaFoldDB" id="A0A4Y2I9A4"/>
<proteinExistence type="predicted"/>
<reference evidence="2 3" key="1">
    <citation type="journal article" date="2019" name="Sci. Rep.">
        <title>Orb-weaving spider Araneus ventricosus genome elucidates the spidroin gene catalogue.</title>
        <authorList>
            <person name="Kono N."/>
            <person name="Nakamura H."/>
            <person name="Ohtoshi R."/>
            <person name="Moran D.A.P."/>
            <person name="Shinohara A."/>
            <person name="Yoshida Y."/>
            <person name="Fujiwara M."/>
            <person name="Mori M."/>
            <person name="Tomita M."/>
            <person name="Arakawa K."/>
        </authorList>
    </citation>
    <scope>NUCLEOTIDE SEQUENCE [LARGE SCALE GENOMIC DNA]</scope>
</reference>
<protein>
    <submittedName>
        <fullName evidence="2">Uncharacterized protein</fullName>
    </submittedName>
</protein>
<name>A0A4Y2I9A4_ARAVE</name>
<evidence type="ECO:0000313" key="2">
    <source>
        <dbReference type="EMBL" id="GBM74002.1"/>
    </source>
</evidence>
<keyword evidence="3" id="KW-1185">Reference proteome</keyword>
<feature type="compositionally biased region" description="Polar residues" evidence="1">
    <location>
        <begin position="99"/>
        <end position="110"/>
    </location>
</feature>
<evidence type="ECO:0000256" key="1">
    <source>
        <dbReference type="SAM" id="MobiDB-lite"/>
    </source>
</evidence>